<organism evidence="2 3">
    <name type="scientific">Beauveria bassiana (strain ARSEF 2860)</name>
    <name type="common">White muscardine disease fungus</name>
    <name type="synonym">Tritirachium shiotae</name>
    <dbReference type="NCBI Taxonomy" id="655819"/>
    <lineage>
        <taxon>Eukaryota</taxon>
        <taxon>Fungi</taxon>
        <taxon>Dikarya</taxon>
        <taxon>Ascomycota</taxon>
        <taxon>Pezizomycotina</taxon>
        <taxon>Sordariomycetes</taxon>
        <taxon>Hypocreomycetidae</taxon>
        <taxon>Hypocreales</taxon>
        <taxon>Cordycipitaceae</taxon>
        <taxon>Beauveria</taxon>
    </lineage>
</organism>
<feature type="signal peptide" evidence="1">
    <location>
        <begin position="1"/>
        <end position="24"/>
    </location>
</feature>
<dbReference type="GeneID" id="19884617"/>
<name>J4WIH8_BEAB2</name>
<keyword evidence="1" id="KW-0732">Signal</keyword>
<proteinExistence type="predicted"/>
<feature type="chain" id="PRO_5003781363" description="Fungal N-terminal domain-containing protein" evidence="1">
    <location>
        <begin position="25"/>
        <end position="1108"/>
    </location>
</feature>
<dbReference type="InParanoid" id="J4WIH8"/>
<dbReference type="InterPro" id="IPR036770">
    <property type="entry name" value="Ankyrin_rpt-contain_sf"/>
</dbReference>
<keyword evidence="3" id="KW-1185">Reference proteome</keyword>
<evidence type="ECO:0000313" key="3">
    <source>
        <dbReference type="Proteomes" id="UP000002762"/>
    </source>
</evidence>
<dbReference type="AlphaFoldDB" id="J4WIH8"/>
<accession>J4WIH8</accession>
<evidence type="ECO:0008006" key="4">
    <source>
        <dbReference type="Google" id="ProtNLM"/>
    </source>
</evidence>
<gene>
    <name evidence="2" type="ORF">BBA_01605</name>
</gene>
<dbReference type="Gene3D" id="1.25.40.20">
    <property type="entry name" value="Ankyrin repeat-containing domain"/>
    <property type="match status" value="1"/>
</dbReference>
<evidence type="ECO:0000313" key="2">
    <source>
        <dbReference type="EMBL" id="EJP69640.1"/>
    </source>
</evidence>
<reference evidence="2 3" key="1">
    <citation type="journal article" date="2012" name="Sci. Rep.">
        <title>Genomic perspectives on the evolution of fungal entomopathogenicity in Beauveria bassiana.</title>
        <authorList>
            <person name="Xiao G."/>
            <person name="Ying S.H."/>
            <person name="Zheng P."/>
            <person name="Wang Z.L."/>
            <person name="Zhang S."/>
            <person name="Xie X.Q."/>
            <person name="Shang Y."/>
            <person name="St Leger R.J."/>
            <person name="Zhao G.P."/>
            <person name="Wang C."/>
            <person name="Feng M.G."/>
        </authorList>
    </citation>
    <scope>NUCLEOTIDE SEQUENCE [LARGE SCALE GENOMIC DNA]</scope>
    <source>
        <strain evidence="2 3">ARSEF 2860</strain>
    </source>
</reference>
<evidence type="ECO:0000256" key="1">
    <source>
        <dbReference type="SAM" id="SignalP"/>
    </source>
</evidence>
<protein>
    <recommendedName>
        <fullName evidence="4">Fungal N-terminal domain-containing protein</fullName>
    </recommendedName>
</protein>
<dbReference type="RefSeq" id="XP_008594924.1">
    <property type="nucleotide sequence ID" value="XM_008596702.1"/>
</dbReference>
<sequence length="1108" mass="122821">MADPLSVAGLAFAVVSLGLQVTAGITDYFDALNSRDQDIASARQQNDTLRKTLRVIESSSSRLQNDHRAETAALRECLDSCKQELQALESTVTELISCDQATTCRKDKIRNQGKRLLYPFNRPKLEQITTRLHNINSNLQLALQNLGLAVSQLGTERLATLEATSHTISTDLLNVQSEILAMTTPLQSMHSNLSRFETRFDGLENLVQQLLIGNSTTNGTQSEATPLMVTGRLLSKPGLLQETCDAAGAQAWQRSDATPPVMRRRTSQFSKTVSIYTGGRFSCFCRCSQPIQRKSVVWSSFSLSLETAIEQHLPGCPATQAIPVTDRRQKISLTYVGFQSLLNLAIQLSFMVRSGAGGWSLGSNFTYYPLVDSKSAPAFRMLFILKTSLLFGKHDITDDDGLLGSVTWQERMISSVVSAISRLFRTKKASPRAVDAKNRSLVYGLAECVSLIVDRSVPLLRQDESSPLLDLLRYLLINKAPASDYDIYGETPLSIMLTPSTYGITSDPLLAAAAELLLRSNTENKVACLSRPELLAYTRVRNRSGQSVLERSHAVILSFLAGSAKLAEVELLLRKHPTTLSERNLFGHTPLHLAADKLLFLRLLVKVADARLLNQADGRDGLGLSVVETAVSLSKLHCREDSGMCKNCSCDECAVTLLEADCALPVSQNLQDVLASASERCKLTYARHMKDRRDRLKQLALENLSIEEVERLGLASESLLDSHASEVTQLLQGGGIAVPAALAVVSSESLPVYHALYSPKDAEIFFNVGFRDTDAWSTRGMAEIALLCCSPSMGLGYLHWLSKHGGISCQPSVASTKDVFAAHLIFLMIGFAFSGCDSAVFRPGGSLQFDQIEHTMNSESPPLPPVDDRIASIRELHTTILPADIADACHCQCFSGGCTPLKSLLKGAIEDWNFQHQPRHSPENRASDYRKSLRKLITGFILYLEYFWCHLEIRHHITTLRFMTYTALEIPHSCSSHCPFYMSEDVSSVIEDELKDEQASDLELLEELLHGFEGELIAILQDPDRKITDLTDFWKRTWTGRMAEVLAHLEGCDLSDEERRAAEGIGLVWNKSLPEQRSGPRKVGGNPYRFRTWDFWMYELEKTEAKCQ</sequence>
<dbReference type="HOGENOM" id="CLU_008751_1_0_1"/>
<dbReference type="EMBL" id="JH725152">
    <property type="protein sequence ID" value="EJP69640.1"/>
    <property type="molecule type" value="Genomic_DNA"/>
</dbReference>
<dbReference type="STRING" id="655819.J4WIH8"/>
<dbReference type="Proteomes" id="UP000002762">
    <property type="component" value="Unassembled WGS sequence"/>
</dbReference>